<organism evidence="2 3">
    <name type="scientific">Spirosoma utsteinense</name>
    <dbReference type="NCBI Taxonomy" id="2585773"/>
    <lineage>
        <taxon>Bacteria</taxon>
        <taxon>Pseudomonadati</taxon>
        <taxon>Bacteroidota</taxon>
        <taxon>Cytophagia</taxon>
        <taxon>Cytophagales</taxon>
        <taxon>Cytophagaceae</taxon>
        <taxon>Spirosoma</taxon>
    </lineage>
</organism>
<reference evidence="2 3" key="1">
    <citation type="submission" date="2019-06" db="EMBL/GenBank/DDBJ databases">
        <title>Spirosoma utsteinense sp. nov. isolated from Antarctic ice-free soils.</title>
        <authorList>
            <person name="Tahon G."/>
        </authorList>
    </citation>
    <scope>NUCLEOTIDE SEQUENCE [LARGE SCALE GENOMIC DNA]</scope>
    <source>
        <strain evidence="2 3">LMG 31447</strain>
    </source>
</reference>
<name>A0ABR6VZV2_9BACT</name>
<accession>A0ABR6VZV2</accession>
<evidence type="ECO:0008006" key="4">
    <source>
        <dbReference type="Google" id="ProtNLM"/>
    </source>
</evidence>
<dbReference type="EMBL" id="VFIA01000002">
    <property type="protein sequence ID" value="MBC3789795.1"/>
    <property type="molecule type" value="Genomic_DNA"/>
</dbReference>
<dbReference type="RefSeq" id="WP_186735288.1">
    <property type="nucleotide sequence ID" value="NZ_VFIA01000002.1"/>
</dbReference>
<dbReference type="Proteomes" id="UP000700732">
    <property type="component" value="Unassembled WGS sequence"/>
</dbReference>
<proteinExistence type="predicted"/>
<evidence type="ECO:0000313" key="2">
    <source>
        <dbReference type="EMBL" id="MBC3789795.1"/>
    </source>
</evidence>
<dbReference type="PROSITE" id="PS51257">
    <property type="entry name" value="PROKAR_LIPOPROTEIN"/>
    <property type="match status" value="1"/>
</dbReference>
<feature type="chain" id="PRO_5047287672" description="Lipoprotein" evidence="1">
    <location>
        <begin position="21"/>
        <end position="167"/>
    </location>
</feature>
<evidence type="ECO:0000313" key="3">
    <source>
        <dbReference type="Proteomes" id="UP000700732"/>
    </source>
</evidence>
<sequence length="167" mass="18310">MHALRYLFLMSASLLTGCVAVTIQSNVKPDAKPDFQRILIVSRLPMQRPGYLAKFQTAFPTSYQVCSVADSPIAFETPDELIQRQQESCKSEVILTLGFSRNYTSGGGKSIATFNEVYAEMSSIATGKPFWKAIIETNGSAEIPPRQIVNQLINDGVIAGSVPADRY</sequence>
<keyword evidence="3" id="KW-1185">Reference proteome</keyword>
<keyword evidence="1" id="KW-0732">Signal</keyword>
<protein>
    <recommendedName>
        <fullName evidence="4">Lipoprotein</fullName>
    </recommendedName>
</protein>
<evidence type="ECO:0000256" key="1">
    <source>
        <dbReference type="SAM" id="SignalP"/>
    </source>
</evidence>
<feature type="signal peptide" evidence="1">
    <location>
        <begin position="1"/>
        <end position="20"/>
    </location>
</feature>
<comment type="caution">
    <text evidence="2">The sequence shown here is derived from an EMBL/GenBank/DDBJ whole genome shotgun (WGS) entry which is preliminary data.</text>
</comment>
<gene>
    <name evidence="2" type="ORF">FH603_278</name>
</gene>